<dbReference type="PANTHER" id="PTHR11079">
    <property type="entry name" value="CYTOSINE DEAMINASE FAMILY MEMBER"/>
    <property type="match status" value="1"/>
</dbReference>
<dbReference type="CDD" id="cd01285">
    <property type="entry name" value="nucleoside_deaminase"/>
    <property type="match status" value="1"/>
</dbReference>
<dbReference type="InterPro" id="IPR016193">
    <property type="entry name" value="Cytidine_deaminase-like"/>
</dbReference>
<keyword evidence="2" id="KW-0862">Zinc</keyword>
<organism evidence="4 5">
    <name type="scientific">Dankookia rubra</name>
    <dbReference type="NCBI Taxonomy" id="1442381"/>
    <lineage>
        <taxon>Bacteria</taxon>
        <taxon>Pseudomonadati</taxon>
        <taxon>Pseudomonadota</taxon>
        <taxon>Alphaproteobacteria</taxon>
        <taxon>Acetobacterales</taxon>
        <taxon>Roseomonadaceae</taxon>
        <taxon>Dankookia</taxon>
    </lineage>
</organism>
<dbReference type="AlphaFoldDB" id="A0A4R5QAI5"/>
<dbReference type="Pfam" id="PF00383">
    <property type="entry name" value="dCMP_cyt_deam_1"/>
    <property type="match status" value="1"/>
</dbReference>
<name>A0A4R5QAI5_9PROT</name>
<dbReference type="GO" id="GO:0006152">
    <property type="term" value="P:purine nucleoside catabolic process"/>
    <property type="evidence" value="ECO:0007669"/>
    <property type="project" value="TreeGrafter"/>
</dbReference>
<dbReference type="Gene3D" id="3.40.140.10">
    <property type="entry name" value="Cytidine Deaminase, domain 2"/>
    <property type="match status" value="1"/>
</dbReference>
<keyword evidence="1" id="KW-0479">Metal-binding</keyword>
<sequence>MDDDSFLRRAIALSAQAAATPGSEPFGAVVVKGGRVVGEGFNRSRARLDPTSHGETEAIRDACANLATLDLDGCDLYSSCEPCALCVAAMQIVGIGRVVYAASLADSAAALAGVPREKRRGGDVAALRREAGAPIGKGRIPARQALVAEAVAVLEAWARASG</sequence>
<keyword evidence="5" id="KW-1185">Reference proteome</keyword>
<dbReference type="SUPFAM" id="SSF53927">
    <property type="entry name" value="Cytidine deaminase-like"/>
    <property type="match status" value="1"/>
</dbReference>
<protein>
    <submittedName>
        <fullName evidence="4">Nucleoside deaminase</fullName>
    </submittedName>
</protein>
<dbReference type="GO" id="GO:0008270">
    <property type="term" value="F:zinc ion binding"/>
    <property type="evidence" value="ECO:0007669"/>
    <property type="project" value="InterPro"/>
</dbReference>
<evidence type="ECO:0000256" key="2">
    <source>
        <dbReference type="ARBA" id="ARBA00022833"/>
    </source>
</evidence>
<evidence type="ECO:0000259" key="3">
    <source>
        <dbReference type="PROSITE" id="PS51747"/>
    </source>
</evidence>
<reference evidence="4 5" key="1">
    <citation type="journal article" date="2016" name="J. Microbiol.">
        <title>Dankookia rubra gen. nov., sp. nov., an alphaproteobacterium isolated from sediment of a shallow stream.</title>
        <authorList>
            <person name="Kim W.H."/>
            <person name="Kim D.H."/>
            <person name="Kang K."/>
            <person name="Ahn T.Y."/>
        </authorList>
    </citation>
    <scope>NUCLEOTIDE SEQUENCE [LARGE SCALE GENOMIC DNA]</scope>
    <source>
        <strain evidence="4 5">JCM30602</strain>
    </source>
</reference>
<evidence type="ECO:0000313" key="4">
    <source>
        <dbReference type="EMBL" id="TDH60060.1"/>
    </source>
</evidence>
<evidence type="ECO:0000256" key="1">
    <source>
        <dbReference type="ARBA" id="ARBA00022723"/>
    </source>
</evidence>
<dbReference type="RefSeq" id="WP_133291169.1">
    <property type="nucleotide sequence ID" value="NZ_SMSJ01000046.1"/>
</dbReference>
<feature type="domain" description="CMP/dCMP-type deaminase" evidence="3">
    <location>
        <begin position="2"/>
        <end position="135"/>
    </location>
</feature>
<evidence type="ECO:0000313" key="5">
    <source>
        <dbReference type="Proteomes" id="UP000295096"/>
    </source>
</evidence>
<dbReference type="PROSITE" id="PS51747">
    <property type="entry name" value="CYT_DCMP_DEAMINASES_2"/>
    <property type="match status" value="1"/>
</dbReference>
<gene>
    <name evidence="4" type="ORF">E2C06_24235</name>
</gene>
<dbReference type="PROSITE" id="PS00903">
    <property type="entry name" value="CYT_DCMP_DEAMINASES_1"/>
    <property type="match status" value="1"/>
</dbReference>
<comment type="caution">
    <text evidence="4">The sequence shown here is derived from an EMBL/GenBank/DDBJ whole genome shotgun (WGS) entry which is preliminary data.</text>
</comment>
<proteinExistence type="predicted"/>
<dbReference type="GO" id="GO:0047974">
    <property type="term" value="F:guanosine deaminase activity"/>
    <property type="evidence" value="ECO:0007669"/>
    <property type="project" value="TreeGrafter"/>
</dbReference>
<dbReference type="InterPro" id="IPR016192">
    <property type="entry name" value="APOBEC/CMP_deaminase_Zn-bd"/>
</dbReference>
<dbReference type="EMBL" id="SMSJ01000046">
    <property type="protein sequence ID" value="TDH60060.1"/>
    <property type="molecule type" value="Genomic_DNA"/>
</dbReference>
<dbReference type="Proteomes" id="UP000295096">
    <property type="component" value="Unassembled WGS sequence"/>
</dbReference>
<accession>A0A4R5QAI5</accession>
<dbReference type="PANTHER" id="PTHR11079:SF161">
    <property type="entry name" value="CMP_DCMP-TYPE DEAMINASE DOMAIN-CONTAINING PROTEIN"/>
    <property type="match status" value="1"/>
</dbReference>
<dbReference type="OrthoDB" id="9802676at2"/>
<dbReference type="InterPro" id="IPR002125">
    <property type="entry name" value="CMP_dCMP_dom"/>
</dbReference>